<evidence type="ECO:0000256" key="2">
    <source>
        <dbReference type="SAM" id="MobiDB-lite"/>
    </source>
</evidence>
<name>A0A2C9WPF9_MANES</name>
<protein>
    <submittedName>
        <fullName evidence="3">Uncharacterized protein</fullName>
    </submittedName>
</protein>
<dbReference type="STRING" id="3983.A0A2C9WPF9"/>
<dbReference type="Pfam" id="PF00995">
    <property type="entry name" value="Sec1"/>
    <property type="match status" value="1"/>
</dbReference>
<organism evidence="3">
    <name type="scientific">Manihot esculenta</name>
    <name type="common">Cassava</name>
    <name type="synonym">Jatropha manihot</name>
    <dbReference type="NCBI Taxonomy" id="3983"/>
    <lineage>
        <taxon>Eukaryota</taxon>
        <taxon>Viridiplantae</taxon>
        <taxon>Streptophyta</taxon>
        <taxon>Embryophyta</taxon>
        <taxon>Tracheophyta</taxon>
        <taxon>Spermatophyta</taxon>
        <taxon>Magnoliopsida</taxon>
        <taxon>eudicotyledons</taxon>
        <taxon>Gunneridae</taxon>
        <taxon>Pentapetalae</taxon>
        <taxon>rosids</taxon>
        <taxon>fabids</taxon>
        <taxon>Malpighiales</taxon>
        <taxon>Euphorbiaceae</taxon>
        <taxon>Crotonoideae</taxon>
        <taxon>Manihoteae</taxon>
        <taxon>Manihot</taxon>
    </lineage>
</organism>
<dbReference type="InterPro" id="IPR001619">
    <property type="entry name" value="Sec1-like"/>
</dbReference>
<comment type="similarity">
    <text evidence="1">Belongs to the STXBP/unc-18/SEC1 family.</text>
</comment>
<gene>
    <name evidence="3" type="ORF">MANES_01G266100</name>
</gene>
<dbReference type="GO" id="GO:0016192">
    <property type="term" value="P:vesicle-mediated transport"/>
    <property type="evidence" value="ECO:0000318"/>
    <property type="project" value="GO_Central"/>
</dbReference>
<dbReference type="EMBL" id="CM004387">
    <property type="protein sequence ID" value="OAY62411.1"/>
    <property type="molecule type" value="Genomic_DNA"/>
</dbReference>
<dbReference type="GO" id="GO:0005886">
    <property type="term" value="C:plasma membrane"/>
    <property type="evidence" value="ECO:0000318"/>
    <property type="project" value="GO_Central"/>
</dbReference>
<dbReference type="Gene3D" id="3.40.50.1910">
    <property type="match status" value="1"/>
</dbReference>
<accession>A0A2C9WPF9</accession>
<dbReference type="OMA" id="TANWARP"/>
<feature type="region of interest" description="Disordered" evidence="2">
    <location>
        <begin position="248"/>
        <end position="291"/>
    </location>
</feature>
<evidence type="ECO:0000256" key="1">
    <source>
        <dbReference type="ARBA" id="ARBA00009884"/>
    </source>
</evidence>
<dbReference type="InterPro" id="IPR036045">
    <property type="entry name" value="Sec1-like_sf"/>
</dbReference>
<dbReference type="GO" id="GO:0006886">
    <property type="term" value="P:intracellular protein transport"/>
    <property type="evidence" value="ECO:0000318"/>
    <property type="project" value="GO_Central"/>
</dbReference>
<dbReference type="InterPro" id="IPR027482">
    <property type="entry name" value="Sec1-like_dom2"/>
</dbReference>
<dbReference type="GO" id="GO:0019905">
    <property type="term" value="F:syntaxin binding"/>
    <property type="evidence" value="ECO:0000318"/>
    <property type="project" value="GO_Central"/>
</dbReference>
<proteinExistence type="inferred from homology"/>
<dbReference type="PANTHER" id="PTHR11679">
    <property type="entry name" value="VESICLE PROTEIN SORTING-ASSOCIATED"/>
    <property type="match status" value="1"/>
</dbReference>
<dbReference type="GO" id="GO:0030141">
    <property type="term" value="C:secretory granule"/>
    <property type="evidence" value="ECO:0000318"/>
    <property type="project" value="GO_Central"/>
</dbReference>
<dbReference type="GO" id="GO:0006904">
    <property type="term" value="P:vesicle docking involved in exocytosis"/>
    <property type="evidence" value="ECO:0000318"/>
    <property type="project" value="GO_Central"/>
</dbReference>
<dbReference type="AlphaFoldDB" id="A0A2C9WPF9"/>
<sequence>MPLPDSDHSHGGEYKFFLQTSRDCLLREMLGSTRNGDSRSTWKVRLMYYIMDRATVKVMSHSCKMSDTSDQGISCALNKCLLGFSPVHFWHSFVFGILLKRIQCLLVLHFLLNFLLYMNLECFPIDSQASSLKCMDEAPVYRGFLNLFAFKKYVKEVFSEHAANSRRFDACLNVMAARIAIVFASLKFIHIPFASHTKQAARKDRTGEQETSQLFRFYPVSLLDLLAKENCQTNEYSCMNVPSSTAEVTSKKASARSRNAPVAPEKKTPHSMRSRRTANWARPNHYDDGHSSDLVSKNATLDLKKVGRRIFVFIIGGATRSWLRASHKLTTKLGSEVVLGCTSLDDPPQYTTVSHAY</sequence>
<evidence type="ECO:0000313" key="3">
    <source>
        <dbReference type="EMBL" id="OAY62411.1"/>
    </source>
</evidence>
<dbReference type="SUPFAM" id="SSF56815">
    <property type="entry name" value="Sec1/munc18-like (SM) proteins"/>
    <property type="match status" value="1"/>
</dbReference>
<reference evidence="3" key="1">
    <citation type="submission" date="2016-02" db="EMBL/GenBank/DDBJ databases">
        <title>WGS assembly of Manihot esculenta.</title>
        <authorList>
            <person name="Bredeson J.V."/>
            <person name="Prochnik S.E."/>
            <person name="Lyons J.B."/>
            <person name="Schmutz J."/>
            <person name="Grimwood J."/>
            <person name="Vrebalov J."/>
            <person name="Bart R.S."/>
            <person name="Amuge T."/>
            <person name="Ferguson M.E."/>
            <person name="Green R."/>
            <person name="Putnam N."/>
            <person name="Stites J."/>
            <person name="Rounsley S."/>
            <person name="Rokhsar D.S."/>
        </authorList>
    </citation>
    <scope>NUCLEOTIDE SEQUENCE [LARGE SCALE GENOMIC DNA]</scope>
    <source>
        <tissue evidence="3">Leaf</tissue>
    </source>
</reference>